<dbReference type="HAMAP" id="MF_03002">
    <property type="entry name" value="eIF3c"/>
    <property type="match status" value="1"/>
</dbReference>
<keyword evidence="2 4" id="KW-0396">Initiation factor</keyword>
<dbReference type="InterPro" id="IPR036390">
    <property type="entry name" value="WH_DNA-bd_sf"/>
</dbReference>
<evidence type="ECO:0000256" key="2">
    <source>
        <dbReference type="ARBA" id="ARBA00022540"/>
    </source>
</evidence>
<evidence type="ECO:0000256" key="3">
    <source>
        <dbReference type="ARBA" id="ARBA00022917"/>
    </source>
</evidence>
<dbReference type="InterPro" id="IPR058999">
    <property type="entry name" value="EIF3CL_C"/>
</dbReference>
<feature type="domain" description="PCI" evidence="6">
    <location>
        <begin position="641"/>
        <end position="817"/>
    </location>
</feature>
<keyword evidence="3 4" id="KW-0648">Protein biosynthesis</keyword>
<dbReference type="GO" id="GO:0005852">
    <property type="term" value="C:eukaryotic translation initiation factor 3 complex"/>
    <property type="evidence" value="ECO:0007669"/>
    <property type="project" value="UniProtKB-UniRule"/>
</dbReference>
<dbReference type="Gene3D" id="3.40.50.1240">
    <property type="entry name" value="Phosphoglycerate mutase-like"/>
    <property type="match status" value="1"/>
</dbReference>
<feature type="region of interest" description="Disordered" evidence="5">
    <location>
        <begin position="200"/>
        <end position="303"/>
    </location>
</feature>
<comment type="function">
    <text evidence="4">Component of the eukaryotic translation initiation factor 3 (eIF-3) complex, which is involved in protein synthesis of a specialized repertoire of mRNAs and, together with other initiation factors, stimulates binding of mRNA and methionyl-tRNAi to the 40S ribosome. The eIF-3 complex specifically targets and initiates translation of a subset of mRNAs involved in cell proliferation.</text>
</comment>
<comment type="subcellular location">
    <subcellularLocation>
        <location evidence="4">Cytoplasm</location>
    </subcellularLocation>
</comment>
<dbReference type="SUPFAM" id="SSF46785">
    <property type="entry name" value="Winged helix' DNA-binding domain"/>
    <property type="match status" value="1"/>
</dbReference>
<dbReference type="PANTHER" id="PTHR13937">
    <property type="entry name" value="EUKARYOTIC TRANSLATION INITATION FACTOR 3, SUBUNIT 8 EIF3S8 -RELATED"/>
    <property type="match status" value="1"/>
</dbReference>
<comment type="caution">
    <text evidence="7">The sequence shown here is derived from an EMBL/GenBank/DDBJ whole genome shotgun (WGS) entry which is preliminary data.</text>
</comment>
<dbReference type="GO" id="GO:0016282">
    <property type="term" value="C:eukaryotic 43S preinitiation complex"/>
    <property type="evidence" value="ECO:0007669"/>
    <property type="project" value="UniProtKB-UniRule"/>
</dbReference>
<gene>
    <name evidence="7" type="ORF">Pcinc_013804</name>
</gene>
<dbReference type="InterPro" id="IPR000717">
    <property type="entry name" value="PCI_dom"/>
</dbReference>
<dbReference type="Pfam" id="PF00328">
    <property type="entry name" value="His_Phos_2"/>
    <property type="match status" value="1"/>
</dbReference>
<protein>
    <recommendedName>
        <fullName evidence="4">Eukaryotic translation initiation factor 3 subunit C</fullName>
        <shortName evidence="4">eIF3c</shortName>
    </recommendedName>
    <alternativeName>
        <fullName evidence="4">Eukaryotic translation initiation factor 3 subunit 8</fullName>
    </alternativeName>
</protein>
<feature type="region of interest" description="Disordered" evidence="5">
    <location>
        <begin position="1"/>
        <end position="25"/>
    </location>
</feature>
<dbReference type="GO" id="GO:0003723">
    <property type="term" value="F:RNA binding"/>
    <property type="evidence" value="ECO:0007669"/>
    <property type="project" value="InterPro"/>
</dbReference>
<accession>A0AAE1FW53</accession>
<dbReference type="PANTHER" id="PTHR13937:SF0">
    <property type="entry name" value="EUKARYOTIC TRANSLATION INITIATION FACTOR 3 SUBUNIT C-RELATED"/>
    <property type="match status" value="1"/>
</dbReference>
<feature type="region of interest" description="Disordered" evidence="5">
    <location>
        <begin position="852"/>
        <end position="878"/>
    </location>
</feature>
<dbReference type="GO" id="GO:0033290">
    <property type="term" value="C:eukaryotic 48S preinitiation complex"/>
    <property type="evidence" value="ECO:0007669"/>
    <property type="project" value="UniProtKB-UniRule"/>
</dbReference>
<reference evidence="7" key="1">
    <citation type="submission" date="2023-10" db="EMBL/GenBank/DDBJ databases">
        <title>Genome assemblies of two species of porcelain crab, Petrolisthes cinctipes and Petrolisthes manimaculis (Anomura: Porcellanidae).</title>
        <authorList>
            <person name="Angst P."/>
        </authorList>
    </citation>
    <scope>NUCLEOTIDE SEQUENCE</scope>
    <source>
        <strain evidence="7">PB745_01</strain>
        <tissue evidence="7">Gill</tissue>
    </source>
</reference>
<keyword evidence="1 4" id="KW-0963">Cytoplasm</keyword>
<dbReference type="InterPro" id="IPR000560">
    <property type="entry name" value="His_Pase_clade-2"/>
</dbReference>
<dbReference type="GO" id="GO:0001732">
    <property type="term" value="P:formation of cytoplasmic translation initiation complex"/>
    <property type="evidence" value="ECO:0007669"/>
    <property type="project" value="UniProtKB-UniRule"/>
</dbReference>
<evidence type="ECO:0000259" key="6">
    <source>
        <dbReference type="PROSITE" id="PS50250"/>
    </source>
</evidence>
<feature type="region of interest" description="Disordered" evidence="5">
    <location>
        <begin position="977"/>
        <end position="1000"/>
    </location>
</feature>
<dbReference type="GO" id="GO:0031369">
    <property type="term" value="F:translation initiation factor binding"/>
    <property type="evidence" value="ECO:0007669"/>
    <property type="project" value="InterPro"/>
</dbReference>
<dbReference type="SUPFAM" id="SSF53254">
    <property type="entry name" value="Phosphoglycerate mutase-like"/>
    <property type="match status" value="1"/>
</dbReference>
<feature type="compositionally biased region" description="Acidic residues" evidence="5">
    <location>
        <begin position="210"/>
        <end position="230"/>
    </location>
</feature>
<dbReference type="SMART" id="SM00088">
    <property type="entry name" value="PINT"/>
    <property type="match status" value="1"/>
</dbReference>
<comment type="subunit">
    <text evidence="4">Component of the eukaryotic translation initiation factor 3 (eIF-3) complex.</text>
</comment>
<keyword evidence="8" id="KW-1185">Reference proteome</keyword>
<dbReference type="InterPro" id="IPR033379">
    <property type="entry name" value="Acid_Pase_AS"/>
</dbReference>
<dbReference type="PROSITE" id="PS00616">
    <property type="entry name" value="HIS_ACID_PHOSPHAT_1"/>
    <property type="match status" value="1"/>
</dbReference>
<dbReference type="InterPro" id="IPR029033">
    <property type="entry name" value="His_PPase_superfam"/>
</dbReference>
<feature type="region of interest" description="Disordered" evidence="5">
    <location>
        <begin position="156"/>
        <end position="184"/>
    </location>
</feature>
<sequence length="1429" mass="164574">MTSRFFMSDSESDSDISEEPINEAQGISAVNFTFSEDEEDTKRIVRSAKEKRYEELKNIIKNIKNFKKNKDMANLLSSFEDVCKAYTKALPVVQKEEGGRTPRFYVRCLAELDDFIQHVWENKAGRKNLSKNNAKCLTTLRQKYRKYTRDYEQDLKVFRENPDAPDSEGEAELEEADDDSDVDDNLMDAATFKKDITSTKVAKKIAKSDNEDDDDDDDSIYWGPDSDDESSSSGGEGGITNLRNKFLKTTKDRDEDDLKKKKKRAPREIKAKDEESDGDGGWEPVKKGSAMPMEKPKMFGKDDEINVPSVHKKLAEIMAARGKKGTDRKEQIELLHELLCVARDNNLDAAIYVKIQFSIIMSIYDYNPSVSDPMKSEFWEKVLIKIDELLDMLIENPELTIGEQVTEETESLEKQPFLVRGCVLTIVDRMDEEFIKLLKACDAHSNDYIISLRDEIRVCAIIDKLLRYEEEKGLPSDICRVYLRKIEHLYYKYEPRAARQVVGELPETGDTSLAEMDRLCKYIYVRDNTDRLRTRAVLCHIYHMSLHDKWYEARDLMLMAHLQETIHHSDLPTQILYNRTMVQLGLCAFRHGNIKEAHNALLDIQSGGRAKELLAQGLLPQRQHERTTEQEKQEKQRQIPFHQHINLEMLECVYLVSAMLIEIPYMAAHEFDARRRMISKSFHHQLKNSERQSLVGPPESMREHVVAASKAMRNGNWRQCRNLLLNDKMNAKVWDLFHEADRVRGMLGLKIQEESLRTYLFTYSHVYDSISLIKLSDMFELPQCTVHAIISKMIINEEIMASLDEPSSCLVMHRTEPSSLQSLSLQLADKLYNLVENNERVLDQKPFFTRGMQGGGYRDRRDKGNWGDRRDRRDQNIHRRGDRENEICPQHENGDGTCLLIEADHWALTCHSHLDLTQANELGIGDKARSETDSNMIRWHKKFKVLRCYILILGWLGIILLFLSYWRVETDPSHSPAPLRVNAGVGGGGDGATQDRPRSKKLRHLCNPPERIQRHQEGVLPSQYHLEGIIVLLRHGDRGPLLHVRNMSTINCGHRSYGTQIYKRYVADILNASRTSHYVNTVGPFVRYPLLPNPARCGTGQLTPQGVLQHIQLGTVLRQVYLTQFNLVGEHPQPEDVVVYSTKYRRTFQSLLAFLYAFLPDFTASKVHVQEGKGISFCGSDCQCERTEYFDQKYEQERRDYRRSHPGIVELVRRLGPLVRPSYIHDEIVNPLVMRDALLTYVCHGAALPCVDGRCVKPEDVTNLVSYEEWEGRQKRTSAQRKAAKLRSFGLLKSIMSALDSMMETGKPKMVIFSGHDKTIKYLLDSLAVSNYQLPHYASRLVLELYRNYTVTPSQQSTQPYFFRFVYNGKDITKSVPFCQSVTVKQLRSGSVKRGTISLCNVNKLQDYIKPEFYFKDFGAASFQEACRK</sequence>
<evidence type="ECO:0000313" key="8">
    <source>
        <dbReference type="Proteomes" id="UP001286313"/>
    </source>
</evidence>
<feature type="compositionally biased region" description="Acidic residues" evidence="5">
    <location>
        <begin position="10"/>
        <end position="21"/>
    </location>
</feature>
<dbReference type="Pfam" id="PF26569">
    <property type="entry name" value="EIF3CL_C"/>
    <property type="match status" value="1"/>
</dbReference>
<dbReference type="Pfam" id="PF01399">
    <property type="entry name" value="PCI"/>
    <property type="match status" value="1"/>
</dbReference>
<evidence type="ECO:0000256" key="1">
    <source>
        <dbReference type="ARBA" id="ARBA00022490"/>
    </source>
</evidence>
<evidence type="ECO:0000256" key="5">
    <source>
        <dbReference type="SAM" id="MobiDB-lite"/>
    </source>
</evidence>
<name>A0AAE1FW53_PETCI</name>
<proteinExistence type="inferred from homology"/>
<dbReference type="CDD" id="cd07061">
    <property type="entry name" value="HP_HAP_like"/>
    <property type="match status" value="1"/>
</dbReference>
<dbReference type="Proteomes" id="UP001286313">
    <property type="component" value="Unassembled WGS sequence"/>
</dbReference>
<dbReference type="EMBL" id="JAWQEG010001178">
    <property type="protein sequence ID" value="KAK3881773.1"/>
    <property type="molecule type" value="Genomic_DNA"/>
</dbReference>
<dbReference type="PROSITE" id="PS50250">
    <property type="entry name" value="PCI"/>
    <property type="match status" value="1"/>
</dbReference>
<dbReference type="Pfam" id="PF05470">
    <property type="entry name" value="eIF-3c_N"/>
    <property type="match status" value="1"/>
</dbReference>
<dbReference type="GO" id="GO:0016791">
    <property type="term" value="F:phosphatase activity"/>
    <property type="evidence" value="ECO:0007669"/>
    <property type="project" value="UniProtKB-ARBA"/>
</dbReference>
<feature type="compositionally biased region" description="Basic and acidic residues" evidence="5">
    <location>
        <begin position="249"/>
        <end position="259"/>
    </location>
</feature>
<feature type="compositionally biased region" description="Basic and acidic residues" evidence="5">
    <location>
        <begin position="294"/>
        <end position="303"/>
    </location>
</feature>
<evidence type="ECO:0000313" key="7">
    <source>
        <dbReference type="EMBL" id="KAK3881773.1"/>
    </source>
</evidence>
<feature type="compositionally biased region" description="Basic and acidic residues" evidence="5">
    <location>
        <begin position="622"/>
        <end position="637"/>
    </location>
</feature>
<feature type="region of interest" description="Disordered" evidence="5">
    <location>
        <begin position="618"/>
        <end position="637"/>
    </location>
</feature>
<comment type="similarity">
    <text evidence="4">Belongs to the eIF-3 subunit C family.</text>
</comment>
<dbReference type="InterPro" id="IPR008905">
    <property type="entry name" value="EIF3C_N_dom"/>
</dbReference>
<dbReference type="GO" id="GO:0003743">
    <property type="term" value="F:translation initiation factor activity"/>
    <property type="evidence" value="ECO:0007669"/>
    <property type="project" value="UniProtKB-UniRule"/>
</dbReference>
<feature type="compositionally biased region" description="Basic and acidic residues" evidence="5">
    <location>
        <begin position="857"/>
        <end position="878"/>
    </location>
</feature>
<feature type="compositionally biased region" description="Acidic residues" evidence="5">
    <location>
        <begin position="163"/>
        <end position="184"/>
    </location>
</feature>
<dbReference type="InterPro" id="IPR027516">
    <property type="entry name" value="EIF3C"/>
</dbReference>
<organism evidence="7 8">
    <name type="scientific">Petrolisthes cinctipes</name>
    <name type="common">Flat porcelain crab</name>
    <dbReference type="NCBI Taxonomy" id="88211"/>
    <lineage>
        <taxon>Eukaryota</taxon>
        <taxon>Metazoa</taxon>
        <taxon>Ecdysozoa</taxon>
        <taxon>Arthropoda</taxon>
        <taxon>Crustacea</taxon>
        <taxon>Multicrustacea</taxon>
        <taxon>Malacostraca</taxon>
        <taxon>Eumalacostraca</taxon>
        <taxon>Eucarida</taxon>
        <taxon>Decapoda</taxon>
        <taxon>Pleocyemata</taxon>
        <taxon>Anomura</taxon>
        <taxon>Galatheoidea</taxon>
        <taxon>Porcellanidae</taxon>
        <taxon>Petrolisthes</taxon>
    </lineage>
</organism>
<evidence type="ECO:0000256" key="4">
    <source>
        <dbReference type="HAMAP-Rule" id="MF_03002"/>
    </source>
</evidence>